<dbReference type="AlphaFoldDB" id="A0A9W4XUG9"/>
<reference evidence="1" key="1">
    <citation type="submission" date="2023-01" db="EMBL/GenBank/DDBJ databases">
        <authorList>
            <person name="Van Ghelder C."/>
            <person name="Rancurel C."/>
        </authorList>
    </citation>
    <scope>NUCLEOTIDE SEQUENCE</scope>
    <source>
        <strain evidence="1">CNCM I-4278</strain>
    </source>
</reference>
<evidence type="ECO:0000313" key="2">
    <source>
        <dbReference type="Proteomes" id="UP001152607"/>
    </source>
</evidence>
<evidence type="ECO:0000313" key="1">
    <source>
        <dbReference type="EMBL" id="CAI6333322.1"/>
    </source>
</evidence>
<dbReference type="SUPFAM" id="SSF55729">
    <property type="entry name" value="Acyl-CoA N-acyltransferases (Nat)"/>
    <property type="match status" value="1"/>
</dbReference>
<protein>
    <recommendedName>
        <fullName evidence="3">N-acetyltransferase domain-containing protein</fullName>
    </recommendedName>
</protein>
<name>A0A9W4XUG9_9PLEO</name>
<proteinExistence type="predicted"/>
<organism evidence="1 2">
    <name type="scientific">Periconia digitata</name>
    <dbReference type="NCBI Taxonomy" id="1303443"/>
    <lineage>
        <taxon>Eukaryota</taxon>
        <taxon>Fungi</taxon>
        <taxon>Dikarya</taxon>
        <taxon>Ascomycota</taxon>
        <taxon>Pezizomycotina</taxon>
        <taxon>Dothideomycetes</taxon>
        <taxon>Pleosporomycetidae</taxon>
        <taxon>Pleosporales</taxon>
        <taxon>Massarineae</taxon>
        <taxon>Periconiaceae</taxon>
        <taxon>Periconia</taxon>
    </lineage>
</organism>
<dbReference type="EMBL" id="CAOQHR010000004">
    <property type="protein sequence ID" value="CAI6333322.1"/>
    <property type="molecule type" value="Genomic_DNA"/>
</dbReference>
<dbReference type="Gene3D" id="3.40.630.30">
    <property type="match status" value="1"/>
</dbReference>
<dbReference type="InterPro" id="IPR016181">
    <property type="entry name" value="Acyl_CoA_acyltransferase"/>
</dbReference>
<gene>
    <name evidence="1" type="ORF">PDIGIT_LOCUS6360</name>
</gene>
<dbReference type="OrthoDB" id="4710145at2759"/>
<dbReference type="CDD" id="cd04301">
    <property type="entry name" value="NAT_SF"/>
    <property type="match status" value="1"/>
</dbReference>
<dbReference type="Proteomes" id="UP001152607">
    <property type="component" value="Unassembled WGS sequence"/>
</dbReference>
<accession>A0A9W4XUG9</accession>
<keyword evidence="2" id="KW-1185">Reference proteome</keyword>
<evidence type="ECO:0008006" key="3">
    <source>
        <dbReference type="Google" id="ProtNLM"/>
    </source>
</evidence>
<sequence>MSASNYEIVNLTGTGLSTEECRNAATWMAKAFAMAPATPALTIFFGAAPYEDNVKMHEKFWSSHLNRVAMSGILIGAKEDGIWRGFRAFFEPGKSRMPYITDFRVDDNEDWDMFLELAGEEQYMNRIRRWGEVTSETNAEISVTPSECYTTSIIVVDPEHQRKGLGHALDEHTRKISREAGRSLFVRIHEYILPFYVAQGYQLLATETYSLLGSAPFKVHFLIYGGLDKSN</sequence>
<comment type="caution">
    <text evidence="1">The sequence shown here is derived from an EMBL/GenBank/DDBJ whole genome shotgun (WGS) entry which is preliminary data.</text>
</comment>